<name>A0A1B0AZH5_9MUSC</name>
<reference evidence="1" key="2">
    <citation type="submission" date="2020-05" db="UniProtKB">
        <authorList>
            <consortium name="EnsemblMetazoa"/>
        </authorList>
    </citation>
    <scope>IDENTIFICATION</scope>
    <source>
        <strain evidence="1">IAEA</strain>
    </source>
</reference>
<dbReference type="EnsemblMetazoa" id="GPPI013857-RA">
    <property type="protein sequence ID" value="GPPI013857-PA"/>
    <property type="gene ID" value="GPPI013857"/>
</dbReference>
<dbReference type="AlphaFoldDB" id="A0A1B0AZH5"/>
<organism evidence="1 2">
    <name type="scientific">Glossina palpalis gambiensis</name>
    <dbReference type="NCBI Taxonomy" id="67801"/>
    <lineage>
        <taxon>Eukaryota</taxon>
        <taxon>Metazoa</taxon>
        <taxon>Ecdysozoa</taxon>
        <taxon>Arthropoda</taxon>
        <taxon>Hexapoda</taxon>
        <taxon>Insecta</taxon>
        <taxon>Pterygota</taxon>
        <taxon>Neoptera</taxon>
        <taxon>Endopterygota</taxon>
        <taxon>Diptera</taxon>
        <taxon>Brachycera</taxon>
        <taxon>Muscomorpha</taxon>
        <taxon>Hippoboscoidea</taxon>
        <taxon>Glossinidae</taxon>
        <taxon>Glossina</taxon>
    </lineage>
</organism>
<sequence>MALHVNLQQSLTPRHFLGGTGDLKPFTKMIAEKIYLMNLRINVMNNKLLNICQNFYLMAAANYSGRSEVKTTGYMHKPSNEVAPRISGTLLPHALLINSQIGLAIIESSLSYGSIEGIKAENCVYLTSDKLPSNDVPPTISGILLPQPDLINSQIGLVIIESSLSYGSIEGIKAYK</sequence>
<evidence type="ECO:0000313" key="1">
    <source>
        <dbReference type="EnsemblMetazoa" id="GPPI013857-PA"/>
    </source>
</evidence>
<evidence type="ECO:0000313" key="2">
    <source>
        <dbReference type="Proteomes" id="UP000092460"/>
    </source>
</evidence>
<protein>
    <submittedName>
        <fullName evidence="1">Uncharacterized protein</fullName>
    </submittedName>
</protein>
<proteinExistence type="predicted"/>
<dbReference type="Proteomes" id="UP000092460">
    <property type="component" value="Unassembled WGS sequence"/>
</dbReference>
<reference evidence="2" key="1">
    <citation type="submission" date="2015-01" db="EMBL/GenBank/DDBJ databases">
        <authorList>
            <person name="Aksoy S."/>
            <person name="Warren W."/>
            <person name="Wilson R.K."/>
        </authorList>
    </citation>
    <scope>NUCLEOTIDE SEQUENCE [LARGE SCALE GENOMIC DNA]</scope>
    <source>
        <strain evidence="2">IAEA</strain>
    </source>
</reference>
<dbReference type="EMBL" id="JXJN01006294">
    <property type="status" value="NOT_ANNOTATED_CDS"/>
    <property type="molecule type" value="Genomic_DNA"/>
</dbReference>
<dbReference type="VEuPathDB" id="VectorBase:GPPI013857"/>
<accession>A0A1B0AZH5</accession>
<keyword evidence="2" id="KW-1185">Reference proteome</keyword>